<proteinExistence type="predicted"/>
<dbReference type="SUPFAM" id="SSF103088">
    <property type="entry name" value="OmpA-like"/>
    <property type="match status" value="1"/>
</dbReference>
<dbReference type="EMBL" id="AGDV01000007">
    <property type="protein sequence ID" value="EMB34748.1"/>
    <property type="molecule type" value="Genomic_DNA"/>
</dbReference>
<dbReference type="InterPro" id="IPR050330">
    <property type="entry name" value="Bact_OuterMem_StrucFunc"/>
</dbReference>
<feature type="domain" description="OmpA-like" evidence="2">
    <location>
        <begin position="332"/>
        <end position="449"/>
    </location>
</feature>
<dbReference type="Pfam" id="PF00691">
    <property type="entry name" value="OmpA"/>
    <property type="match status" value="1"/>
</dbReference>
<evidence type="ECO:0000256" key="1">
    <source>
        <dbReference type="PROSITE-ProRule" id="PRU00473"/>
    </source>
</evidence>
<dbReference type="GO" id="GO:0016020">
    <property type="term" value="C:membrane"/>
    <property type="evidence" value="ECO:0007669"/>
    <property type="project" value="UniProtKB-UniRule"/>
</dbReference>
<dbReference type="HOGENOM" id="CLU_609615_0_0_12"/>
<dbReference type="PROSITE" id="PS51123">
    <property type="entry name" value="OMPA_2"/>
    <property type="match status" value="1"/>
</dbReference>
<protein>
    <recommendedName>
        <fullName evidence="2">OmpA-like domain-containing protein</fullName>
    </recommendedName>
</protein>
<dbReference type="PANTHER" id="PTHR30329:SF21">
    <property type="entry name" value="LIPOPROTEIN YIAD-RELATED"/>
    <property type="match status" value="1"/>
</dbReference>
<evidence type="ECO:0000259" key="2">
    <source>
        <dbReference type="PROSITE" id="PS51123"/>
    </source>
</evidence>
<gene>
    <name evidence="3" type="ORF">HMPREF9726_00854</name>
</gene>
<comment type="caution">
    <text evidence="3">The sequence shown here is derived from an EMBL/GenBank/DDBJ whole genome shotgun (WGS) entry which is preliminary data.</text>
</comment>
<keyword evidence="1" id="KW-0472">Membrane</keyword>
<sequence>MNKFLHKNTVLKSAKGLSSFFLFFFLFSFALNAYEPVLQSSSVQNWEKGTIESLIKLDMNKSGFYLPSDRDAAFNTIEKYMPSLLKDIYLSVIVDSSHRLGNYLAEEKVNLNTINKIIEKGNYKNPHFSNDMSNALIKTSTELHEIAKLFIKHNTPYVPSIPPSTTVSKVYTGILIDARGLLPVHGEYTKEKLQPCIFPKVWNTDMSTIYEKNMVDPKIAKKLGIVLYSSSLNEALYREYVGTEPLRIIARGVFGQNRTDPIISMEDSSRILSKPENLKLLQEGKVVIICDEDMLHVTEPFTPPDENYYFAYHDIELLLEKHKEKGITLSNPKNIVKIVMFGIRFVADMPDVLPEEMGKIDLIAEALLKLGPYTKFLIEGHTADLNRPEDEKILSVQRAERIADEISKRGIDRSRIMTAGYGSTRPVAPSNNETNMAKNRRVEITVIRE</sequence>
<organism evidence="3">
    <name type="scientific">Treponema denticola H-22</name>
    <dbReference type="NCBI Taxonomy" id="999432"/>
    <lineage>
        <taxon>Bacteria</taxon>
        <taxon>Pseudomonadati</taxon>
        <taxon>Spirochaetota</taxon>
        <taxon>Spirochaetia</taxon>
        <taxon>Spirochaetales</taxon>
        <taxon>Treponemataceae</taxon>
        <taxon>Treponema</taxon>
    </lineage>
</organism>
<name>A0A0E2E6D5_TREDN</name>
<dbReference type="InterPro" id="IPR006665">
    <property type="entry name" value="OmpA-like"/>
</dbReference>
<reference evidence="3" key="1">
    <citation type="submission" date="2012-01" db="EMBL/GenBank/DDBJ databases">
        <title>The Genome Sequence of Treponema denticola H-22.</title>
        <authorList>
            <consortium name="The Broad Institute Genome Sequencing Platform"/>
            <person name="Earl A."/>
            <person name="Ward D."/>
            <person name="Feldgarden M."/>
            <person name="Gevers D."/>
            <person name="Blanton J.M."/>
            <person name="Fenno C.J."/>
            <person name="Baranova O.V."/>
            <person name="Mathney J."/>
            <person name="Dewhirst F.E."/>
            <person name="Izard J."/>
            <person name="Young S.K."/>
            <person name="Zeng Q."/>
            <person name="Gargeya S."/>
            <person name="Fitzgerald M."/>
            <person name="Haas B."/>
            <person name="Abouelleil A."/>
            <person name="Alvarado L."/>
            <person name="Arachchi H.M."/>
            <person name="Berlin A."/>
            <person name="Chapman S.B."/>
            <person name="Gearin G."/>
            <person name="Goldberg J."/>
            <person name="Griggs A."/>
            <person name="Gujja S."/>
            <person name="Hansen M."/>
            <person name="Heiman D."/>
            <person name="Howarth C."/>
            <person name="Larimer J."/>
            <person name="Lui A."/>
            <person name="MacDonald P.J.P."/>
            <person name="McCowen C."/>
            <person name="Montmayeur A."/>
            <person name="Murphy C."/>
            <person name="Neiman D."/>
            <person name="Pearson M."/>
            <person name="Priest M."/>
            <person name="Roberts A."/>
            <person name="Saif S."/>
            <person name="Shea T."/>
            <person name="Sisk P."/>
            <person name="Stolte C."/>
            <person name="Sykes S."/>
            <person name="Wortman J."/>
            <person name="Nusbaum C."/>
            <person name="Birren B."/>
        </authorList>
    </citation>
    <scope>NUCLEOTIDE SEQUENCE [LARGE SCALE GENOMIC DNA]</scope>
    <source>
        <strain evidence="3">H-22</strain>
    </source>
</reference>
<dbReference type="CDD" id="cd07185">
    <property type="entry name" value="OmpA_C-like"/>
    <property type="match status" value="1"/>
</dbReference>
<dbReference type="AlphaFoldDB" id="A0A0E2E6D5"/>
<dbReference type="PATRIC" id="fig|999432.5.peg.887"/>
<accession>A0A0E2E6D5</accession>
<dbReference type="InterPro" id="IPR036737">
    <property type="entry name" value="OmpA-like_sf"/>
</dbReference>
<dbReference type="PANTHER" id="PTHR30329">
    <property type="entry name" value="STATOR ELEMENT OF FLAGELLAR MOTOR COMPLEX"/>
    <property type="match status" value="1"/>
</dbReference>
<evidence type="ECO:0000313" key="3">
    <source>
        <dbReference type="EMBL" id="EMB34748.1"/>
    </source>
</evidence>
<dbReference type="Gene3D" id="3.30.1330.60">
    <property type="entry name" value="OmpA-like domain"/>
    <property type="match status" value="1"/>
</dbReference>
<dbReference type="RefSeq" id="WP_002683742.1">
    <property type="nucleotide sequence ID" value="NZ_CM001795.1"/>
</dbReference>
<dbReference type="Proteomes" id="UP000011705">
    <property type="component" value="Chromosome"/>
</dbReference>